<organism evidence="1 2">
    <name type="scientific">Pararge aegeria aegeria</name>
    <dbReference type="NCBI Taxonomy" id="348720"/>
    <lineage>
        <taxon>Eukaryota</taxon>
        <taxon>Metazoa</taxon>
        <taxon>Ecdysozoa</taxon>
        <taxon>Arthropoda</taxon>
        <taxon>Hexapoda</taxon>
        <taxon>Insecta</taxon>
        <taxon>Pterygota</taxon>
        <taxon>Neoptera</taxon>
        <taxon>Endopterygota</taxon>
        <taxon>Lepidoptera</taxon>
        <taxon>Glossata</taxon>
        <taxon>Ditrysia</taxon>
        <taxon>Papilionoidea</taxon>
        <taxon>Nymphalidae</taxon>
        <taxon>Satyrinae</taxon>
        <taxon>Satyrini</taxon>
        <taxon>Parargina</taxon>
        <taxon>Pararge</taxon>
    </lineage>
</organism>
<reference evidence="1" key="1">
    <citation type="submission" date="2022-03" db="EMBL/GenBank/DDBJ databases">
        <authorList>
            <person name="Lindestad O."/>
        </authorList>
    </citation>
    <scope>NUCLEOTIDE SEQUENCE</scope>
</reference>
<feature type="non-terminal residue" evidence="1">
    <location>
        <position position="1"/>
    </location>
</feature>
<dbReference type="Proteomes" id="UP000838756">
    <property type="component" value="Unassembled WGS sequence"/>
</dbReference>
<proteinExistence type="predicted"/>
<evidence type="ECO:0000313" key="1">
    <source>
        <dbReference type="EMBL" id="CAH2217120.1"/>
    </source>
</evidence>
<keyword evidence="2" id="KW-1185">Reference proteome</keyword>
<evidence type="ECO:0000313" key="2">
    <source>
        <dbReference type="Proteomes" id="UP000838756"/>
    </source>
</evidence>
<dbReference type="EMBL" id="CAKXAJ010017740">
    <property type="protein sequence ID" value="CAH2217120.1"/>
    <property type="molecule type" value="Genomic_DNA"/>
</dbReference>
<gene>
    <name evidence="1" type="primary">jg17593</name>
    <name evidence="1" type="ORF">PAEG_LOCUS5039</name>
</gene>
<protein>
    <submittedName>
        <fullName evidence="1">Jg17593 protein</fullName>
    </submittedName>
</protein>
<sequence length="63" mass="6999">KICALLAIEISLASTVKEDIVRKPACLRVLHNVLKRVRSPPIRAVPVWWTTALTENPCPVVGR</sequence>
<dbReference type="AlphaFoldDB" id="A0A8S4QS96"/>
<dbReference type="OrthoDB" id="16520at2759"/>
<comment type="caution">
    <text evidence="1">The sequence shown here is derived from an EMBL/GenBank/DDBJ whole genome shotgun (WGS) entry which is preliminary data.</text>
</comment>
<name>A0A8S4QS96_9NEOP</name>
<accession>A0A8S4QS96</accession>